<dbReference type="SUPFAM" id="SSF50475">
    <property type="entry name" value="FMN-binding split barrel"/>
    <property type="match status" value="1"/>
</dbReference>
<dbReference type="Proteomes" id="UP000588098">
    <property type="component" value="Unassembled WGS sequence"/>
</dbReference>
<evidence type="ECO:0008006" key="3">
    <source>
        <dbReference type="Google" id="ProtNLM"/>
    </source>
</evidence>
<dbReference type="InterPro" id="IPR012349">
    <property type="entry name" value="Split_barrel_FMN-bd"/>
</dbReference>
<accession>A0A7W9UZS9</accession>
<dbReference type="AlphaFoldDB" id="A0A7W9UZS9"/>
<dbReference type="RefSeq" id="WP_184573767.1">
    <property type="nucleotide sequence ID" value="NZ_JACHJL010000010.1"/>
</dbReference>
<name>A0A7W9UZS9_9ACTN</name>
<dbReference type="Gene3D" id="2.30.110.10">
    <property type="entry name" value="Electron Transport, Fmn-binding Protein, Chain A"/>
    <property type="match status" value="1"/>
</dbReference>
<proteinExistence type="predicted"/>
<organism evidence="1 2">
    <name type="scientific">Streptomyces zagrosensis</name>
    <dbReference type="NCBI Taxonomy" id="1042984"/>
    <lineage>
        <taxon>Bacteria</taxon>
        <taxon>Bacillati</taxon>
        <taxon>Actinomycetota</taxon>
        <taxon>Actinomycetes</taxon>
        <taxon>Kitasatosporales</taxon>
        <taxon>Streptomycetaceae</taxon>
        <taxon>Streptomyces</taxon>
    </lineage>
</organism>
<keyword evidence="2" id="KW-1185">Reference proteome</keyword>
<protein>
    <recommendedName>
        <fullName evidence="3">Pyridoxamine 5-phosphate oxidase</fullName>
    </recommendedName>
</protein>
<gene>
    <name evidence="1" type="ORF">FHS42_004161</name>
</gene>
<evidence type="ECO:0000313" key="1">
    <source>
        <dbReference type="EMBL" id="MBB5937082.1"/>
    </source>
</evidence>
<dbReference type="EMBL" id="JACHJL010000010">
    <property type="protein sequence ID" value="MBB5937082.1"/>
    <property type="molecule type" value="Genomic_DNA"/>
</dbReference>
<sequence>MQDLATIAPAFVEMAHRIVWASVATVDRSGRPRSRVLHPIWTWEDGVLTGWVGTGPTPAKRAHLAHSPYASVNYWAPGHDTCVAECAAEWADDVETRTRVWNLLKSAPEPLGYDPGGIGVPDWQTPESPGFTALKLTPWRLRVMPGTLMAGKGGDILTWQRTE</sequence>
<evidence type="ECO:0000313" key="2">
    <source>
        <dbReference type="Proteomes" id="UP000588098"/>
    </source>
</evidence>
<reference evidence="1 2" key="1">
    <citation type="submission" date="2020-08" db="EMBL/GenBank/DDBJ databases">
        <title>Genomic Encyclopedia of Type Strains, Phase III (KMG-III): the genomes of soil and plant-associated and newly described type strains.</title>
        <authorList>
            <person name="Whitman W."/>
        </authorList>
    </citation>
    <scope>NUCLEOTIDE SEQUENCE [LARGE SCALE GENOMIC DNA]</scope>
    <source>
        <strain evidence="1 2">CECT 8305</strain>
    </source>
</reference>
<comment type="caution">
    <text evidence="1">The sequence shown here is derived from an EMBL/GenBank/DDBJ whole genome shotgun (WGS) entry which is preliminary data.</text>
</comment>